<dbReference type="EC" id="3.2.2.31" evidence="3 13"/>
<dbReference type="InterPro" id="IPR029119">
    <property type="entry name" value="MutY_C"/>
</dbReference>
<keyword evidence="11" id="KW-0234">DNA repair</keyword>
<comment type="similarity">
    <text evidence="2 13">Belongs to the Nth/MutY family.</text>
</comment>
<evidence type="ECO:0000256" key="4">
    <source>
        <dbReference type="ARBA" id="ARBA00022023"/>
    </source>
</evidence>
<dbReference type="Gene3D" id="1.10.1670.10">
    <property type="entry name" value="Helix-hairpin-Helix base-excision DNA repair enzymes (C-terminal)"/>
    <property type="match status" value="1"/>
</dbReference>
<dbReference type="CDD" id="cd00056">
    <property type="entry name" value="ENDO3c"/>
    <property type="match status" value="1"/>
</dbReference>
<reference evidence="15 16" key="1">
    <citation type="submission" date="2014-07" db="EMBL/GenBank/DDBJ databases">
        <authorList>
            <person name="Urmite Genomes Urmite Genomes"/>
        </authorList>
    </citation>
    <scope>NUCLEOTIDE SEQUENCE [LARGE SCALE GENOMIC DNA]</scope>
    <source>
        <strain evidence="15 16">13MG44_air</strain>
    </source>
</reference>
<keyword evidence="7 13" id="KW-0227">DNA damage</keyword>
<dbReference type="Pfam" id="PF14815">
    <property type="entry name" value="NUDIX_4"/>
    <property type="match status" value="1"/>
</dbReference>
<sequence>MFKRPEFNNTLLNWYQANKRNLPWRETSDPFKIWLSEVMLQQTQVITVIPYYEKFITKYSNLDALADADEQSLLKDWEGLGYYNRIRNFQHAVKEVQEKYDSQVPDRPDEFFSLKGVGPYIGGAVQSIAFNNQLAAVDGNVLRVMSRLNRDGRDMTKASVQKDVKRYIEEDMPLEAGDFNQALMELGATICTPRTPKCVICPVKEHCEALKANEVMQYPLKKKQKAKQEYYYNVYFILNDKGEILLTKQEDDLLKGMYELPRYDVDTSLESIEDEYNIQLSQPGSPVGDHKHVFTHKIWYMEGYIVYTVNDNENFIPLQDVKNLPMSVAMQKMMNLINTASESEL</sequence>
<evidence type="ECO:0000313" key="15">
    <source>
        <dbReference type="EMBL" id="CEA03976.1"/>
    </source>
</evidence>
<protein>
    <recommendedName>
        <fullName evidence="4 13">Adenine DNA glycosylase</fullName>
        <ecNumber evidence="3 13">3.2.2.31</ecNumber>
    </recommendedName>
</protein>
<evidence type="ECO:0000256" key="12">
    <source>
        <dbReference type="ARBA" id="ARBA00023295"/>
    </source>
</evidence>
<dbReference type="Gene3D" id="1.10.340.30">
    <property type="entry name" value="Hypothetical protein, domain 2"/>
    <property type="match status" value="1"/>
</dbReference>
<dbReference type="InterPro" id="IPR044298">
    <property type="entry name" value="MIG/MutY"/>
</dbReference>
<evidence type="ECO:0000256" key="2">
    <source>
        <dbReference type="ARBA" id="ARBA00008343"/>
    </source>
</evidence>
<organism evidence="15 16">
    <name type="scientific">Jeotgalicoccus saudimassiliensis</name>
    <dbReference type="NCBI Taxonomy" id="1461582"/>
    <lineage>
        <taxon>Bacteria</taxon>
        <taxon>Bacillati</taxon>
        <taxon>Bacillota</taxon>
        <taxon>Bacilli</taxon>
        <taxon>Bacillales</taxon>
        <taxon>Staphylococcaceae</taxon>
        <taxon>Jeotgalicoccus</taxon>
    </lineage>
</organism>
<dbReference type="CDD" id="cd03431">
    <property type="entry name" value="NUDIX_DNA_Glycosylase_C-MutY"/>
    <property type="match status" value="1"/>
</dbReference>
<dbReference type="Pfam" id="PF00730">
    <property type="entry name" value="HhH-GPD"/>
    <property type="match status" value="1"/>
</dbReference>
<dbReference type="InterPro" id="IPR005760">
    <property type="entry name" value="A/G_AdeGlyc_MutY"/>
</dbReference>
<dbReference type="SMART" id="SM00525">
    <property type="entry name" value="FES"/>
    <property type="match status" value="1"/>
</dbReference>
<dbReference type="SUPFAM" id="SSF48150">
    <property type="entry name" value="DNA-glycosylase"/>
    <property type="match status" value="1"/>
</dbReference>
<gene>
    <name evidence="15" type="primary">yfhQ</name>
    <name evidence="15" type="ORF">BN1048_02275</name>
</gene>
<dbReference type="GO" id="GO:0006298">
    <property type="term" value="P:mismatch repair"/>
    <property type="evidence" value="ECO:0007669"/>
    <property type="project" value="TreeGrafter"/>
</dbReference>
<accession>A0A078MH01</accession>
<dbReference type="Proteomes" id="UP000044136">
    <property type="component" value="Unassembled WGS sequence"/>
</dbReference>
<evidence type="ECO:0000256" key="9">
    <source>
        <dbReference type="ARBA" id="ARBA00023004"/>
    </source>
</evidence>
<evidence type="ECO:0000256" key="8">
    <source>
        <dbReference type="ARBA" id="ARBA00022801"/>
    </source>
</evidence>
<dbReference type="InterPro" id="IPR015797">
    <property type="entry name" value="NUDIX_hydrolase-like_dom_sf"/>
</dbReference>
<dbReference type="GO" id="GO:0000701">
    <property type="term" value="F:purine-specific mismatch base pair DNA N-glycosylase activity"/>
    <property type="evidence" value="ECO:0007669"/>
    <property type="project" value="UniProtKB-EC"/>
</dbReference>
<dbReference type="GO" id="GO:0051539">
    <property type="term" value="F:4 iron, 4 sulfur cluster binding"/>
    <property type="evidence" value="ECO:0007669"/>
    <property type="project" value="UniProtKB-UniRule"/>
</dbReference>
<evidence type="ECO:0000256" key="7">
    <source>
        <dbReference type="ARBA" id="ARBA00022763"/>
    </source>
</evidence>
<evidence type="ECO:0000313" key="16">
    <source>
        <dbReference type="Proteomes" id="UP000044136"/>
    </source>
</evidence>
<dbReference type="GO" id="GO:0046872">
    <property type="term" value="F:metal ion binding"/>
    <property type="evidence" value="ECO:0007669"/>
    <property type="project" value="UniProtKB-UniRule"/>
</dbReference>
<dbReference type="AlphaFoldDB" id="A0A078MH01"/>
<dbReference type="InterPro" id="IPR011257">
    <property type="entry name" value="DNA_glycosylase"/>
</dbReference>
<keyword evidence="9 13" id="KW-0408">Iron</keyword>
<dbReference type="STRING" id="1461582.BN1048_02275"/>
<name>A0A078MH01_9STAP</name>
<dbReference type="PANTHER" id="PTHR42944">
    <property type="entry name" value="ADENINE DNA GLYCOSYLASE"/>
    <property type="match status" value="1"/>
</dbReference>
<comment type="cofactor">
    <cofactor evidence="13">
        <name>[4Fe-4S] cluster</name>
        <dbReference type="ChEBI" id="CHEBI:49883"/>
    </cofactor>
    <text evidence="13">Binds 1 [4Fe-4S] cluster.</text>
</comment>
<dbReference type="SMART" id="SM00478">
    <property type="entry name" value="ENDO3c"/>
    <property type="match status" value="1"/>
</dbReference>
<keyword evidence="8" id="KW-0378">Hydrolase</keyword>
<evidence type="ECO:0000256" key="5">
    <source>
        <dbReference type="ARBA" id="ARBA00022485"/>
    </source>
</evidence>
<dbReference type="InterPro" id="IPR003265">
    <property type="entry name" value="HhH-GPD_domain"/>
</dbReference>
<dbReference type="InterPro" id="IPR023170">
    <property type="entry name" value="HhH_base_excis_C"/>
</dbReference>
<dbReference type="PANTHER" id="PTHR42944:SF1">
    <property type="entry name" value="ADENINE DNA GLYCOSYLASE"/>
    <property type="match status" value="1"/>
</dbReference>
<keyword evidence="5" id="KW-0004">4Fe-4S</keyword>
<comment type="catalytic activity">
    <reaction evidence="1 13">
        <text>Hydrolyzes free adenine bases from 7,8-dihydro-8-oxoguanine:adenine mismatched double-stranded DNA, leaving an apurinic site.</text>
        <dbReference type="EC" id="3.2.2.31"/>
    </reaction>
</comment>
<dbReference type="NCBIfam" id="TIGR01084">
    <property type="entry name" value="mutY"/>
    <property type="match status" value="1"/>
</dbReference>
<dbReference type="Pfam" id="PF10576">
    <property type="entry name" value="EndIII_4Fe-2S"/>
    <property type="match status" value="1"/>
</dbReference>
<feature type="domain" description="HhH-GPD" evidence="14">
    <location>
        <begin position="39"/>
        <end position="189"/>
    </location>
</feature>
<proteinExistence type="inferred from homology"/>
<keyword evidence="10" id="KW-0411">Iron-sulfur</keyword>
<dbReference type="Gene3D" id="3.90.79.10">
    <property type="entry name" value="Nucleoside Triphosphate Pyrophosphohydrolase"/>
    <property type="match status" value="1"/>
</dbReference>
<evidence type="ECO:0000256" key="3">
    <source>
        <dbReference type="ARBA" id="ARBA00012045"/>
    </source>
</evidence>
<comment type="function">
    <text evidence="13">Adenine glycosylase active on G-A mispairs.</text>
</comment>
<evidence type="ECO:0000256" key="6">
    <source>
        <dbReference type="ARBA" id="ARBA00022723"/>
    </source>
</evidence>
<dbReference type="EMBL" id="CCSE01000001">
    <property type="protein sequence ID" value="CEA03976.1"/>
    <property type="molecule type" value="Genomic_DNA"/>
</dbReference>
<keyword evidence="16" id="KW-1185">Reference proteome</keyword>
<keyword evidence="6" id="KW-0479">Metal-binding</keyword>
<evidence type="ECO:0000259" key="14">
    <source>
        <dbReference type="SMART" id="SM00478"/>
    </source>
</evidence>
<dbReference type="GO" id="GO:0006284">
    <property type="term" value="P:base-excision repair"/>
    <property type="evidence" value="ECO:0007669"/>
    <property type="project" value="UniProtKB-UniRule"/>
</dbReference>
<evidence type="ECO:0000256" key="11">
    <source>
        <dbReference type="ARBA" id="ARBA00023204"/>
    </source>
</evidence>
<evidence type="ECO:0000256" key="1">
    <source>
        <dbReference type="ARBA" id="ARBA00000843"/>
    </source>
</evidence>
<evidence type="ECO:0000256" key="10">
    <source>
        <dbReference type="ARBA" id="ARBA00023014"/>
    </source>
</evidence>
<dbReference type="OrthoDB" id="9802365at2"/>
<dbReference type="HOGENOM" id="CLU_012862_0_0_9"/>
<dbReference type="GO" id="GO:0032357">
    <property type="term" value="F:oxidized purine DNA binding"/>
    <property type="evidence" value="ECO:0007669"/>
    <property type="project" value="TreeGrafter"/>
</dbReference>
<dbReference type="SUPFAM" id="SSF55811">
    <property type="entry name" value="Nudix"/>
    <property type="match status" value="1"/>
</dbReference>
<dbReference type="GO" id="GO:0034039">
    <property type="term" value="F:8-oxo-7,8-dihydroguanine DNA N-glycosylase activity"/>
    <property type="evidence" value="ECO:0007669"/>
    <property type="project" value="TreeGrafter"/>
</dbReference>
<dbReference type="GO" id="GO:0035485">
    <property type="term" value="F:adenine/guanine mispair binding"/>
    <property type="evidence" value="ECO:0007669"/>
    <property type="project" value="TreeGrafter"/>
</dbReference>
<dbReference type="RefSeq" id="WP_035811783.1">
    <property type="nucleotide sequence ID" value="NZ_CCSE01000001.1"/>
</dbReference>
<evidence type="ECO:0000256" key="13">
    <source>
        <dbReference type="RuleBase" id="RU365096"/>
    </source>
</evidence>
<dbReference type="InterPro" id="IPR003651">
    <property type="entry name" value="Endonuclease3_FeS-loop_motif"/>
</dbReference>
<keyword evidence="12 13" id="KW-0326">Glycosidase</keyword>
<dbReference type="eggNOG" id="COG1194">
    <property type="taxonomic scope" value="Bacteria"/>
</dbReference>